<dbReference type="Pfam" id="PF13193">
    <property type="entry name" value="AMP-binding_C"/>
    <property type="match status" value="1"/>
</dbReference>
<dbReference type="SMART" id="SM00823">
    <property type="entry name" value="PKS_PP"/>
    <property type="match status" value="1"/>
</dbReference>
<feature type="compositionally biased region" description="Basic and acidic residues" evidence="4">
    <location>
        <begin position="593"/>
        <end position="604"/>
    </location>
</feature>
<dbReference type="EMBL" id="BNDW01000040">
    <property type="protein sequence ID" value="GHI23483.1"/>
    <property type="molecule type" value="Genomic_DNA"/>
</dbReference>
<dbReference type="InterPro" id="IPR020845">
    <property type="entry name" value="AMP-binding_CS"/>
</dbReference>
<dbReference type="InterPro" id="IPR036736">
    <property type="entry name" value="ACP-like_sf"/>
</dbReference>
<dbReference type="Pfam" id="PF00550">
    <property type="entry name" value="PP-binding"/>
    <property type="match status" value="1"/>
</dbReference>
<evidence type="ECO:0000256" key="4">
    <source>
        <dbReference type="SAM" id="MobiDB-lite"/>
    </source>
</evidence>
<dbReference type="PROSITE" id="PS50075">
    <property type="entry name" value="CARRIER"/>
    <property type="match status" value="1"/>
</dbReference>
<dbReference type="InterPro" id="IPR001242">
    <property type="entry name" value="Condensation_dom"/>
</dbReference>
<dbReference type="Pfam" id="PF00501">
    <property type="entry name" value="AMP-binding"/>
    <property type="match status" value="1"/>
</dbReference>
<keyword evidence="7" id="KW-1185">Reference proteome</keyword>
<dbReference type="PANTHER" id="PTHR45527">
    <property type="entry name" value="NONRIBOSOMAL PEPTIDE SYNTHETASE"/>
    <property type="match status" value="1"/>
</dbReference>
<dbReference type="InterPro" id="IPR020806">
    <property type="entry name" value="PKS_PP-bd"/>
</dbReference>
<comment type="caution">
    <text evidence="6">The sequence shown here is derived from an EMBL/GenBank/DDBJ whole genome shotgun (WGS) entry which is preliminary data.</text>
</comment>
<dbReference type="PROSITE" id="PS00455">
    <property type="entry name" value="AMP_BINDING"/>
    <property type="match status" value="1"/>
</dbReference>
<evidence type="ECO:0000256" key="1">
    <source>
        <dbReference type="ARBA" id="ARBA00001957"/>
    </source>
</evidence>
<evidence type="ECO:0000259" key="5">
    <source>
        <dbReference type="PROSITE" id="PS50075"/>
    </source>
</evidence>
<accession>A0ABQ3PEN4</accession>
<dbReference type="SUPFAM" id="SSF47336">
    <property type="entry name" value="ACP-like"/>
    <property type="match status" value="1"/>
</dbReference>
<feature type="region of interest" description="Disordered" evidence="4">
    <location>
        <begin position="583"/>
        <end position="607"/>
    </location>
</feature>
<organism evidence="6 7">
    <name type="scientific">Streptomyces hydrogenans</name>
    <dbReference type="NCBI Taxonomy" id="1873719"/>
    <lineage>
        <taxon>Bacteria</taxon>
        <taxon>Bacillati</taxon>
        <taxon>Actinomycetota</taxon>
        <taxon>Actinomycetes</taxon>
        <taxon>Kitasatosporales</taxon>
        <taxon>Streptomycetaceae</taxon>
        <taxon>Streptomyces</taxon>
    </lineage>
</organism>
<keyword evidence="2" id="KW-0596">Phosphopantetheine</keyword>
<name>A0ABQ3PEN4_9ACTN</name>
<comment type="cofactor">
    <cofactor evidence="1">
        <name>pantetheine 4'-phosphate</name>
        <dbReference type="ChEBI" id="CHEBI:47942"/>
    </cofactor>
</comment>
<evidence type="ECO:0000256" key="3">
    <source>
        <dbReference type="ARBA" id="ARBA00022553"/>
    </source>
</evidence>
<protein>
    <recommendedName>
        <fullName evidence="5">Carrier domain-containing protein</fullName>
    </recommendedName>
</protein>
<proteinExistence type="predicted"/>
<dbReference type="InterPro" id="IPR045851">
    <property type="entry name" value="AMP-bd_C_sf"/>
</dbReference>
<dbReference type="Proteomes" id="UP001052739">
    <property type="component" value="Unassembled WGS sequence"/>
</dbReference>
<dbReference type="InterPro" id="IPR025110">
    <property type="entry name" value="AMP-bd_C"/>
</dbReference>
<dbReference type="SUPFAM" id="SSF52777">
    <property type="entry name" value="CoA-dependent acyltransferases"/>
    <property type="match status" value="2"/>
</dbReference>
<dbReference type="InterPro" id="IPR023213">
    <property type="entry name" value="CAT-like_dom_sf"/>
</dbReference>
<dbReference type="Gene3D" id="3.30.559.30">
    <property type="entry name" value="Nonribosomal peptide synthetase, condensation domain"/>
    <property type="match status" value="1"/>
</dbReference>
<gene>
    <name evidence="6" type="ORF">Shyd_48540</name>
</gene>
<sequence>MTARQDRDDVLHEVVARRAAERPGATAVVHGARRLSYAELDAAAGAWAADLHARGVRPGDLVPVLLPRGADLITAILAVLRLGAAYALLDPAWPDRRLAEVIGRLDASLAVTTAAGAHRAAPAEAWTPPADPPAGPVAPPAVEVTGADPACVFFTSGTTGRPKGVLSPHRATARLVRPGTFAAFGTGTVVPLAAALPWDAFSLELWTALLSGGTSVVVDEPYLTGPALREAVDRTGADTVWLTAALFDLTVDEDPDAFTGLRRVMTGGERLSVPHVRRFLRRHPGIALINGYGPVESTVFATTHRVTEADCDVPGGIPVGRPVPGTGVHLVDGEICVSGDGLALGYLGEPELTAEKFPTLRIDGEDVRVYRTGDLGLLDEDGVLHYRGRADRQVKIRGHRVEPAEVERQIEALLPAVRGCRVVARRDGAGTVRALLAFCVPATPGDPLTGAAEVLAGALVPYHLPEAVVAVDELPRTANGKLDERALLALALALAPPPAAPPAPDGPPAAPDTPLTALVAEVFTAVLGADPVPRDVPFAELGGSSLDAGRVCARLSAALGRAVPISALYARPTAHGLAGWLAGREPEGTDAGDDGRDPVRDDGRVPLTPMQTGYLTDHLLTPEDRSAHCLLLFRIDGDLDLDALDAAVEAVHARHEVLRSAYLPSPEPVAVPGDHPAPVLEVLDPEPGTEEAVRVLRETLGEPLALTGGETWRTALVPLDDGGPAPAWVFACVVHHIAFDGWSESVLAADLATAYATARTGVRPVLPPAPTAAAAARLRAARRAGADTGRALAERVAELTGVPPLVWPAPLTGPDPAATEVRRTGIPLAADAAERLDEAARRSGTTRYAVLLALYGQVLAAVTGQDDFAVGVPVAQRHDLALESAVGCHIDMACLRLRGEVLDGGPASVAAAGRILGRAFAAQDAPFHELVRALNPPRTGRPPLFQTLLVLQDNTPPTLPLDGLTTTLLRPPYLDLPLEAHTELWPLPDGGLLLTVSHRPTAVPDHTARELAKRLADLVHTLPVRQDPRRTQGPA</sequence>
<dbReference type="InterPro" id="IPR042099">
    <property type="entry name" value="ANL_N_sf"/>
</dbReference>
<dbReference type="Gene3D" id="3.30.300.30">
    <property type="match status" value="1"/>
</dbReference>
<dbReference type="RefSeq" id="WP_264202457.1">
    <property type="nucleotide sequence ID" value="NZ_BNDW01000040.1"/>
</dbReference>
<dbReference type="Gene3D" id="3.40.50.12780">
    <property type="entry name" value="N-terminal domain of ligase-like"/>
    <property type="match status" value="1"/>
</dbReference>
<evidence type="ECO:0000256" key="2">
    <source>
        <dbReference type="ARBA" id="ARBA00022450"/>
    </source>
</evidence>
<dbReference type="InterPro" id="IPR000873">
    <property type="entry name" value="AMP-dep_synth/lig_dom"/>
</dbReference>
<dbReference type="SUPFAM" id="SSF56801">
    <property type="entry name" value="Acetyl-CoA synthetase-like"/>
    <property type="match status" value="1"/>
</dbReference>
<dbReference type="Gene3D" id="3.30.559.10">
    <property type="entry name" value="Chloramphenicol acetyltransferase-like domain"/>
    <property type="match status" value="1"/>
</dbReference>
<evidence type="ECO:0000313" key="7">
    <source>
        <dbReference type="Proteomes" id="UP001052739"/>
    </source>
</evidence>
<dbReference type="PANTHER" id="PTHR45527:SF1">
    <property type="entry name" value="FATTY ACID SYNTHASE"/>
    <property type="match status" value="1"/>
</dbReference>
<dbReference type="InterPro" id="IPR009081">
    <property type="entry name" value="PP-bd_ACP"/>
</dbReference>
<feature type="domain" description="Carrier" evidence="5">
    <location>
        <begin position="510"/>
        <end position="585"/>
    </location>
</feature>
<dbReference type="Pfam" id="PF00668">
    <property type="entry name" value="Condensation"/>
    <property type="match status" value="1"/>
</dbReference>
<evidence type="ECO:0000313" key="6">
    <source>
        <dbReference type="EMBL" id="GHI23483.1"/>
    </source>
</evidence>
<reference evidence="6" key="1">
    <citation type="submission" date="2024-05" db="EMBL/GenBank/DDBJ databases">
        <title>Whole genome shotgun sequence of Streptomyces hydrogenans NBRC 13475.</title>
        <authorList>
            <person name="Komaki H."/>
            <person name="Tamura T."/>
        </authorList>
    </citation>
    <scope>NUCLEOTIDE SEQUENCE</scope>
    <source>
        <strain evidence="6">NBRC 13475</strain>
    </source>
</reference>
<keyword evidence="3" id="KW-0597">Phosphoprotein</keyword>
<dbReference type="Gene3D" id="1.10.1200.10">
    <property type="entry name" value="ACP-like"/>
    <property type="match status" value="1"/>
</dbReference>